<proteinExistence type="predicted"/>
<evidence type="ECO:0000313" key="1">
    <source>
        <dbReference type="EMBL" id="MBK4725069.1"/>
    </source>
</evidence>
<accession>A0ACC5RK40</accession>
<protein>
    <submittedName>
        <fullName evidence="1">Phage tail tape measure protein</fullName>
    </submittedName>
</protein>
<dbReference type="EMBL" id="JAEOXF010000003">
    <property type="protein sequence ID" value="MBK4725069.1"/>
    <property type="molecule type" value="Genomic_DNA"/>
</dbReference>
<keyword evidence="2" id="KW-1185">Reference proteome</keyword>
<reference evidence="1" key="1">
    <citation type="submission" date="2021-01" db="EMBL/GenBank/DDBJ databases">
        <title>Draft genome of Pantoea agglomerans Eh 335.</title>
        <authorList>
            <person name="Emsley S.A."/>
            <person name="Oline D.K."/>
            <person name="Saw J.H."/>
            <person name="Ushijima B."/>
            <person name="Videau P."/>
            <person name="Koyack M.J."/>
        </authorList>
    </citation>
    <scope>NUCLEOTIDE SEQUENCE</scope>
    <source>
        <strain evidence="1">Eh 335</strain>
    </source>
</reference>
<organism evidence="1 2">
    <name type="scientific">Enterobacter agglomerans</name>
    <name type="common">Erwinia herbicola</name>
    <name type="synonym">Pantoea agglomerans</name>
    <dbReference type="NCBI Taxonomy" id="549"/>
    <lineage>
        <taxon>Bacteria</taxon>
        <taxon>Pseudomonadati</taxon>
        <taxon>Pseudomonadota</taxon>
        <taxon>Gammaproteobacteria</taxon>
        <taxon>Enterobacterales</taxon>
        <taxon>Erwiniaceae</taxon>
        <taxon>Pantoea</taxon>
        <taxon>Pantoea agglomerans group</taxon>
    </lineage>
</organism>
<name>A0ACC5RK40_ENTAG</name>
<dbReference type="Proteomes" id="UP000633731">
    <property type="component" value="Unassembled WGS sequence"/>
</dbReference>
<evidence type="ECO:0000313" key="2">
    <source>
        <dbReference type="Proteomes" id="UP000633731"/>
    </source>
</evidence>
<gene>
    <name evidence="1" type="ORF">JJL49_07510</name>
</gene>
<comment type="caution">
    <text evidence="1">The sequence shown here is derived from an EMBL/GenBank/DDBJ whole genome shotgun (WGS) entry which is preliminary data.</text>
</comment>
<sequence>MSINLGLDGLRKAVIRSNLFLNDLPGETKSLGNAMFQQRVELLASANRARAQKRNDKSARVASKERLQEIRSAETAQRSQNLKPQLKSGIEKSLQRYRAGQGVVDKIGAVSGQAMGVARQGARLLKPGYQAVTASSRAQLQNAAPSSVSGALPAIADNLAGDIAQLNSAMEAVSVDIFVQLNGTLRSLTKTATGLLSGVDEWIKDNPTLAGGIIQLVAGGGMLITALGGMGSVMVPVISGLNLLITGAGLLSSVFTFAGGAIATALAGVSLLTLGIAAGIAVLVGIGVALIYKYWEPISAFFAGVMRGIGAALSPLKDFFAPFENMFDGISQQASALYARFKTWLEPVHMTGDALNKIGGAGEWIGKALGDAFMAPLNILRDMREGIDWVLEKLGVVDKKSSDAKVSLNDDPSAQRPSVALGGADFAAPDTPASVAFGGARYQPLTVASTSNSQQSTFNSSYVINTHDGMSQADVLAIMEKNRQQEQFNADLKQRSSVWR</sequence>